<feature type="domain" description="SIS" evidence="1">
    <location>
        <begin position="45"/>
        <end position="228"/>
    </location>
</feature>
<dbReference type="CDD" id="cd05013">
    <property type="entry name" value="SIS_RpiR"/>
    <property type="match status" value="1"/>
</dbReference>
<dbReference type="PANTHER" id="PTHR30390">
    <property type="entry name" value="SEDOHEPTULOSE 7-PHOSPHATE ISOMERASE / DNAA INITIATOR-ASSOCIATING FACTOR FOR REPLICATION INITIATION"/>
    <property type="match status" value="1"/>
</dbReference>
<proteinExistence type="predicted"/>
<evidence type="ECO:0000313" key="2">
    <source>
        <dbReference type="EMBL" id="MBS4884749.1"/>
    </source>
</evidence>
<dbReference type="GO" id="GO:0097367">
    <property type="term" value="F:carbohydrate derivative binding"/>
    <property type="evidence" value="ECO:0007669"/>
    <property type="project" value="InterPro"/>
</dbReference>
<organism evidence="2 3">
    <name type="scientific">Amedibacillus dolichus</name>
    <dbReference type="NCBI Taxonomy" id="31971"/>
    <lineage>
        <taxon>Bacteria</taxon>
        <taxon>Bacillati</taxon>
        <taxon>Bacillota</taxon>
        <taxon>Erysipelotrichia</taxon>
        <taxon>Erysipelotrichales</taxon>
        <taxon>Erysipelotrichaceae</taxon>
        <taxon>Amedibacillus</taxon>
    </lineage>
</organism>
<dbReference type="SUPFAM" id="SSF53697">
    <property type="entry name" value="SIS domain"/>
    <property type="match status" value="1"/>
</dbReference>
<dbReference type="InterPro" id="IPR035472">
    <property type="entry name" value="RpiR-like_SIS"/>
</dbReference>
<dbReference type="RefSeq" id="WP_278640566.1">
    <property type="nucleotide sequence ID" value="NZ_JAGZMZ010000023.1"/>
</dbReference>
<dbReference type="PROSITE" id="PS51464">
    <property type="entry name" value="SIS"/>
    <property type="match status" value="1"/>
</dbReference>
<dbReference type="InterPro" id="IPR050099">
    <property type="entry name" value="SIS_GmhA/DiaA_subfam"/>
</dbReference>
<evidence type="ECO:0000313" key="3">
    <source>
        <dbReference type="Proteomes" id="UP000753219"/>
    </source>
</evidence>
<dbReference type="AlphaFoldDB" id="A0A942WAC8"/>
<dbReference type="PANTHER" id="PTHR30390:SF7">
    <property type="entry name" value="PHOSPHOHEPTOSE ISOMERASE"/>
    <property type="match status" value="1"/>
</dbReference>
<dbReference type="InterPro" id="IPR001347">
    <property type="entry name" value="SIS_dom"/>
</dbReference>
<dbReference type="GO" id="GO:1901135">
    <property type="term" value="P:carbohydrate derivative metabolic process"/>
    <property type="evidence" value="ECO:0007669"/>
    <property type="project" value="InterPro"/>
</dbReference>
<dbReference type="Gene3D" id="3.40.50.10490">
    <property type="entry name" value="Glucose-6-phosphate isomerase like protein, domain 1"/>
    <property type="match status" value="1"/>
</dbReference>
<protein>
    <submittedName>
        <fullName evidence="2">SIS domain-containing protein</fullName>
    </submittedName>
</protein>
<dbReference type="NCBIfam" id="NF002805">
    <property type="entry name" value="PRK02947.1"/>
    <property type="match status" value="1"/>
</dbReference>
<dbReference type="Pfam" id="PF13580">
    <property type="entry name" value="SIS_2"/>
    <property type="match status" value="1"/>
</dbReference>
<sequence>MINWSINIFIELGIFRRLYIEHIKQLLDQLVNTQWESIHQASDYISEAIAENHSIYIFGASHAGILAQEMFYRTGGLAVINPILPKEVMLDIRPITQTSQMERLEGYGRIIIDNSGIKENDILIIHSVSGRNTISIDMALRAKEKGIRLIVITNMDYSKKVNSRHLSGKKLFEIADIVIDNCGEFEDSCILVDGMEQKVAPTSTVMGASIVNAIVIQVVEKLLRRNVEPPVFHSANVDGGDEYNRKILEKYKEHIFYM</sequence>
<dbReference type="InterPro" id="IPR046348">
    <property type="entry name" value="SIS_dom_sf"/>
</dbReference>
<accession>A0A942WAC8</accession>
<name>A0A942WAC8_9FIRM</name>
<evidence type="ECO:0000259" key="1">
    <source>
        <dbReference type="PROSITE" id="PS51464"/>
    </source>
</evidence>
<dbReference type="EMBL" id="JAGZMZ010000023">
    <property type="protein sequence ID" value="MBS4884749.1"/>
    <property type="molecule type" value="Genomic_DNA"/>
</dbReference>
<dbReference type="Proteomes" id="UP000753219">
    <property type="component" value="Unassembled WGS sequence"/>
</dbReference>
<comment type="caution">
    <text evidence="2">The sequence shown here is derived from an EMBL/GenBank/DDBJ whole genome shotgun (WGS) entry which is preliminary data.</text>
</comment>
<gene>
    <name evidence="2" type="ORF">KHZ85_08280</name>
</gene>
<reference evidence="2" key="1">
    <citation type="submission" date="2021-02" db="EMBL/GenBank/DDBJ databases">
        <title>Infant gut strain persistence is associated with maternal origin, phylogeny, and functional potential including surface adhesion and iron acquisition.</title>
        <authorList>
            <person name="Lou Y.C."/>
        </authorList>
    </citation>
    <scope>NUCLEOTIDE SEQUENCE</scope>
    <source>
        <strain evidence="2">L3_108_103G1_dasL3_108_103G1_concoct_2</strain>
    </source>
</reference>